<comment type="similarity">
    <text evidence="8">Belongs to the G-protein coupled receptor 1 family.</text>
</comment>
<keyword evidence="4 8" id="KW-0297">G-protein coupled receptor</keyword>
<evidence type="ECO:0000313" key="11">
    <source>
        <dbReference type="EnsemblMetazoa" id="XP_030854209"/>
    </source>
</evidence>
<proteinExistence type="inferred from homology"/>
<evidence type="ECO:0000256" key="6">
    <source>
        <dbReference type="ARBA" id="ARBA00023170"/>
    </source>
</evidence>
<comment type="subcellular location">
    <subcellularLocation>
        <location evidence="1">Membrane</location>
        <topology evidence="1">Multi-pass membrane protein</topology>
    </subcellularLocation>
</comment>
<dbReference type="OrthoDB" id="5987936at2759"/>
<dbReference type="GO" id="GO:0007186">
    <property type="term" value="P:G protein-coupled receptor signaling pathway"/>
    <property type="evidence" value="ECO:0000318"/>
    <property type="project" value="GO_Central"/>
</dbReference>
<evidence type="ECO:0000256" key="1">
    <source>
        <dbReference type="ARBA" id="ARBA00004141"/>
    </source>
</evidence>
<dbReference type="InterPro" id="IPR000276">
    <property type="entry name" value="GPCR_Rhodpsn"/>
</dbReference>
<keyword evidence="5 9" id="KW-0472">Membrane</keyword>
<feature type="transmembrane region" description="Helical" evidence="9">
    <location>
        <begin position="210"/>
        <end position="236"/>
    </location>
</feature>
<evidence type="ECO:0000256" key="8">
    <source>
        <dbReference type="RuleBase" id="RU000688"/>
    </source>
</evidence>
<keyword evidence="3 9" id="KW-1133">Transmembrane helix</keyword>
<feature type="domain" description="G-protein coupled receptors family 1 profile" evidence="10">
    <location>
        <begin position="74"/>
        <end position="325"/>
    </location>
</feature>
<dbReference type="CDD" id="cd00637">
    <property type="entry name" value="7tm_classA_rhodopsin-like"/>
    <property type="match status" value="1"/>
</dbReference>
<evidence type="ECO:0000256" key="7">
    <source>
        <dbReference type="ARBA" id="ARBA00023224"/>
    </source>
</evidence>
<dbReference type="GO" id="GO:0005886">
    <property type="term" value="C:plasma membrane"/>
    <property type="evidence" value="ECO:0000318"/>
    <property type="project" value="GO_Central"/>
</dbReference>
<evidence type="ECO:0000313" key="12">
    <source>
        <dbReference type="Proteomes" id="UP000007110"/>
    </source>
</evidence>
<dbReference type="Pfam" id="PF00001">
    <property type="entry name" value="7tm_1"/>
    <property type="match status" value="1"/>
</dbReference>
<evidence type="ECO:0000256" key="9">
    <source>
        <dbReference type="SAM" id="Phobius"/>
    </source>
</evidence>
<dbReference type="InterPro" id="IPR017452">
    <property type="entry name" value="GPCR_Rhodpsn_7TM"/>
</dbReference>
<reference evidence="11" key="2">
    <citation type="submission" date="2021-01" db="UniProtKB">
        <authorList>
            <consortium name="EnsemblMetazoa"/>
        </authorList>
    </citation>
    <scope>IDENTIFICATION</scope>
</reference>
<dbReference type="InParanoid" id="A0A7M7T4Z1"/>
<dbReference type="KEGG" id="spu:100888633"/>
<keyword evidence="12" id="KW-1185">Reference proteome</keyword>
<feature type="transmembrane region" description="Helical" evidence="9">
    <location>
        <begin position="265"/>
        <end position="284"/>
    </location>
</feature>
<protein>
    <recommendedName>
        <fullName evidence="10">G-protein coupled receptors family 1 profile domain-containing protein</fullName>
    </recommendedName>
</protein>
<dbReference type="EnsemblMetazoa" id="XM_030998349">
    <property type="protein sequence ID" value="XP_030854209"/>
    <property type="gene ID" value="LOC100888633"/>
</dbReference>
<sequence length="376" mass="43592">MLFNSTPINKRTARMASTDDWYYESISSDISWTQNNSILIASEDPPYSFPQPSAIHSVVDLVLMSLFLVFGTVGNMLVILVYLRNSKRKQSTANHFLCSLAVTDFTVCIIVVPMHIYFEIMAMYRRITASECKAIMVIWHQTLICSSWILVGISIDRFYSLCRPFDMRMHSRMVRKIIICIWVMSVLVAFPSVFYYGIPGCRLTVPVGSVWRIFLALGQASITLILPLTVIGMNYLRIFSVLSKRNRHAQHQLGRGRVMNQTRYIVAKRLLLVIAVFIICWLPRTILEIYHSFVPEDPQVMKMLIVYICRNILPYLNSVLNPLLYSMINPTFRHECWDILCCRYNRRRLLRANSIKNGSASRRTCNRQSSFNDVWL</sequence>
<dbReference type="AlphaFoldDB" id="A0A7M7T4Z1"/>
<feature type="transmembrane region" description="Helical" evidence="9">
    <location>
        <begin position="61"/>
        <end position="83"/>
    </location>
</feature>
<dbReference type="PROSITE" id="PS00237">
    <property type="entry name" value="G_PROTEIN_RECEP_F1_1"/>
    <property type="match status" value="1"/>
</dbReference>
<dbReference type="PANTHER" id="PTHR45695:SF9">
    <property type="entry name" value="LEUCOKININ RECEPTOR"/>
    <property type="match status" value="1"/>
</dbReference>
<keyword evidence="7 8" id="KW-0807">Transducer</keyword>
<keyword evidence="6 8" id="KW-0675">Receptor</keyword>
<dbReference type="RefSeq" id="XP_030854209.1">
    <property type="nucleotide sequence ID" value="XM_030998349.1"/>
</dbReference>
<dbReference type="Gene3D" id="1.20.1070.10">
    <property type="entry name" value="Rhodopsin 7-helix transmembrane proteins"/>
    <property type="match status" value="1"/>
</dbReference>
<keyword evidence="2 8" id="KW-0812">Transmembrane</keyword>
<organism evidence="11 12">
    <name type="scientific">Strongylocentrotus purpuratus</name>
    <name type="common">Purple sea urchin</name>
    <dbReference type="NCBI Taxonomy" id="7668"/>
    <lineage>
        <taxon>Eukaryota</taxon>
        <taxon>Metazoa</taxon>
        <taxon>Echinodermata</taxon>
        <taxon>Eleutherozoa</taxon>
        <taxon>Echinozoa</taxon>
        <taxon>Echinoidea</taxon>
        <taxon>Euechinoidea</taxon>
        <taxon>Echinacea</taxon>
        <taxon>Camarodonta</taxon>
        <taxon>Echinidea</taxon>
        <taxon>Strongylocentrotidae</taxon>
        <taxon>Strongylocentrotus</taxon>
    </lineage>
</organism>
<feature type="transmembrane region" description="Helical" evidence="9">
    <location>
        <begin position="95"/>
        <end position="118"/>
    </location>
</feature>
<evidence type="ECO:0000256" key="4">
    <source>
        <dbReference type="ARBA" id="ARBA00023040"/>
    </source>
</evidence>
<dbReference type="PRINTS" id="PR00237">
    <property type="entry name" value="GPCRRHODOPSN"/>
</dbReference>
<dbReference type="GeneID" id="100888633"/>
<evidence type="ECO:0000259" key="10">
    <source>
        <dbReference type="PROSITE" id="PS50262"/>
    </source>
</evidence>
<dbReference type="PROSITE" id="PS50262">
    <property type="entry name" value="G_PROTEIN_RECEP_F1_2"/>
    <property type="match status" value="1"/>
</dbReference>
<dbReference type="PANTHER" id="PTHR45695">
    <property type="entry name" value="LEUCOKININ RECEPTOR-RELATED"/>
    <property type="match status" value="1"/>
</dbReference>
<evidence type="ECO:0000256" key="3">
    <source>
        <dbReference type="ARBA" id="ARBA00022989"/>
    </source>
</evidence>
<dbReference type="OMA" id="TANYFLC"/>
<feature type="transmembrane region" description="Helical" evidence="9">
    <location>
        <begin position="177"/>
        <end position="198"/>
    </location>
</feature>
<dbReference type="Proteomes" id="UP000007110">
    <property type="component" value="Unassembled WGS sequence"/>
</dbReference>
<dbReference type="GO" id="GO:0004930">
    <property type="term" value="F:G protein-coupled receptor activity"/>
    <property type="evidence" value="ECO:0000318"/>
    <property type="project" value="GO_Central"/>
</dbReference>
<name>A0A7M7T4Z1_STRPU</name>
<evidence type="ECO:0000256" key="5">
    <source>
        <dbReference type="ARBA" id="ARBA00023136"/>
    </source>
</evidence>
<evidence type="ECO:0000256" key="2">
    <source>
        <dbReference type="ARBA" id="ARBA00022692"/>
    </source>
</evidence>
<reference evidence="12" key="1">
    <citation type="submission" date="2015-02" db="EMBL/GenBank/DDBJ databases">
        <title>Genome sequencing for Strongylocentrotus purpuratus.</title>
        <authorList>
            <person name="Murali S."/>
            <person name="Liu Y."/>
            <person name="Vee V."/>
            <person name="English A."/>
            <person name="Wang M."/>
            <person name="Skinner E."/>
            <person name="Han Y."/>
            <person name="Muzny D.M."/>
            <person name="Worley K.C."/>
            <person name="Gibbs R.A."/>
        </authorList>
    </citation>
    <scope>NUCLEOTIDE SEQUENCE</scope>
</reference>
<accession>A0A7M7T4Z1</accession>
<dbReference type="SUPFAM" id="SSF81321">
    <property type="entry name" value="Family A G protein-coupled receptor-like"/>
    <property type="match status" value="1"/>
</dbReference>
<dbReference type="SMART" id="SM01381">
    <property type="entry name" value="7TM_GPCR_Srsx"/>
    <property type="match status" value="1"/>
</dbReference>
<feature type="transmembrane region" description="Helical" evidence="9">
    <location>
        <begin position="138"/>
        <end position="156"/>
    </location>
</feature>